<name>A0ACB1KEE0_RANTA</name>
<gene>
    <name evidence="1" type="ORF">MRATA1EN22A_LOCUS28958</name>
</gene>
<feature type="non-terminal residue" evidence="1">
    <location>
        <position position="159"/>
    </location>
</feature>
<sequence>RRRTVIGMAWQREWKCRLMLGERHAKERQKRADLVSLCHGKEAKRQQGCEHMHHKAQSSRVLGWDGAAGGVPGGHRGRRNQLRAVETPKRAQPAEDGLRPLEDPVGPACRPSRDSPVQTRSREKRQAARRGARPARPFQHAQPASGPNERWQRPLCQRE</sequence>
<dbReference type="Proteomes" id="UP001162501">
    <property type="component" value="Unassembled WGS sequence"/>
</dbReference>
<organism evidence="1 2">
    <name type="scientific">Rangifer tarandus platyrhynchus</name>
    <name type="common">Svalbard reindeer</name>
    <dbReference type="NCBI Taxonomy" id="3082113"/>
    <lineage>
        <taxon>Eukaryota</taxon>
        <taxon>Metazoa</taxon>
        <taxon>Chordata</taxon>
        <taxon>Craniata</taxon>
        <taxon>Vertebrata</taxon>
        <taxon>Euteleostomi</taxon>
        <taxon>Mammalia</taxon>
        <taxon>Eutheria</taxon>
        <taxon>Laurasiatheria</taxon>
        <taxon>Artiodactyla</taxon>
        <taxon>Ruminantia</taxon>
        <taxon>Pecora</taxon>
        <taxon>Cervidae</taxon>
        <taxon>Odocoileinae</taxon>
        <taxon>Rangifer</taxon>
    </lineage>
</organism>
<reference evidence="1" key="1">
    <citation type="submission" date="2025-03" db="EMBL/GenBank/DDBJ databases">
        <authorList>
            <consortium name="ELIXIR-Norway"/>
            <consortium name="Elixir Norway"/>
        </authorList>
    </citation>
    <scope>NUCLEOTIDE SEQUENCE</scope>
</reference>
<proteinExistence type="predicted"/>
<accession>A0ACB1KEE0</accession>
<protein>
    <submittedName>
        <fullName evidence="1">Uncharacterized protein</fullName>
    </submittedName>
</protein>
<comment type="caution">
    <text evidence="1">The sequence shown here is derived from an EMBL/GenBank/DDBJ whole genome shotgun (WGS) entry which is preliminary data.</text>
</comment>
<evidence type="ECO:0000313" key="1">
    <source>
        <dbReference type="EMBL" id="CAM9140144.1"/>
    </source>
</evidence>
<dbReference type="EMBL" id="CATOBB020000353">
    <property type="protein sequence ID" value="CAM9140144.1"/>
    <property type="molecule type" value="Genomic_DNA"/>
</dbReference>
<evidence type="ECO:0000313" key="2">
    <source>
        <dbReference type="Proteomes" id="UP001162501"/>
    </source>
</evidence>
<feature type="non-terminal residue" evidence="1">
    <location>
        <position position="1"/>
    </location>
</feature>